<accession>A0A1X9MD14</accession>
<evidence type="ECO:0000313" key="3">
    <source>
        <dbReference type="EMBL" id="ARK30450.1"/>
    </source>
</evidence>
<gene>
    <name evidence="3" type="primary">ubiF</name>
    <name evidence="3" type="ORF">BkAM31D_11775</name>
</gene>
<name>A0A1X9MD14_9BACI</name>
<keyword evidence="4" id="KW-1185">Reference proteome</keyword>
<dbReference type="PRINTS" id="PR00420">
    <property type="entry name" value="RNGMNOXGNASE"/>
</dbReference>
<evidence type="ECO:0000256" key="1">
    <source>
        <dbReference type="ARBA" id="ARBA00023002"/>
    </source>
</evidence>
<keyword evidence="1 3" id="KW-0560">Oxidoreductase</keyword>
<organism evidence="3 4">
    <name type="scientific">Halalkalibacter krulwichiae</name>
    <dbReference type="NCBI Taxonomy" id="199441"/>
    <lineage>
        <taxon>Bacteria</taxon>
        <taxon>Bacillati</taxon>
        <taxon>Bacillota</taxon>
        <taxon>Bacilli</taxon>
        <taxon>Bacillales</taxon>
        <taxon>Bacillaceae</taxon>
        <taxon>Halalkalibacter</taxon>
    </lineage>
</organism>
<dbReference type="EC" id="1.14.13.-" evidence="3"/>
<dbReference type="KEGG" id="bkw:BkAM31D_11775"/>
<proteinExistence type="predicted"/>
<feature type="domain" description="FAD-binding" evidence="2">
    <location>
        <begin position="4"/>
        <end position="340"/>
    </location>
</feature>
<dbReference type="Gene3D" id="3.50.50.60">
    <property type="entry name" value="FAD/NAD(P)-binding domain"/>
    <property type="match status" value="1"/>
</dbReference>
<dbReference type="PANTHER" id="PTHR43476:SF5">
    <property type="entry name" value="FAD-DEPENDENT MONOOXYGENASE"/>
    <property type="match status" value="1"/>
</dbReference>
<dbReference type="InterPro" id="IPR002938">
    <property type="entry name" value="FAD-bd"/>
</dbReference>
<dbReference type="AlphaFoldDB" id="A0A1X9MD14"/>
<dbReference type="Proteomes" id="UP000193006">
    <property type="component" value="Chromosome"/>
</dbReference>
<reference evidence="3 4" key="1">
    <citation type="submission" date="2017-04" db="EMBL/GenBank/DDBJ databases">
        <title>Bacillus krulwichiae AM31D Genome sequencing and assembly.</title>
        <authorList>
            <person name="Krulwich T.A."/>
            <person name="Anastor L."/>
            <person name="Ehrlich R."/>
            <person name="Ehrlich G.D."/>
            <person name="Janto B."/>
        </authorList>
    </citation>
    <scope>NUCLEOTIDE SEQUENCE [LARGE SCALE GENOMIC DNA]</scope>
    <source>
        <strain evidence="3 4">AM31D</strain>
    </source>
</reference>
<evidence type="ECO:0000259" key="2">
    <source>
        <dbReference type="Pfam" id="PF01494"/>
    </source>
</evidence>
<dbReference type="InterPro" id="IPR050631">
    <property type="entry name" value="PheA/TfdB_FAD_monoxygenase"/>
</dbReference>
<dbReference type="STRING" id="199441.BkAM31D_11775"/>
<protein>
    <submittedName>
        <fullName evidence="3">2-octaprenyl-3-methyl-6-methoxy-1,4-benzoquinol hydroxylase</fullName>
        <ecNumber evidence="3">1.14.13.-</ecNumber>
    </submittedName>
</protein>
<dbReference type="RefSeq" id="WP_066151270.1">
    <property type="nucleotide sequence ID" value="NZ_CP020814.1"/>
</dbReference>
<dbReference type="GO" id="GO:0071949">
    <property type="term" value="F:FAD binding"/>
    <property type="evidence" value="ECO:0007669"/>
    <property type="project" value="InterPro"/>
</dbReference>
<dbReference type="EMBL" id="CP020814">
    <property type="protein sequence ID" value="ARK30450.1"/>
    <property type="molecule type" value="Genomic_DNA"/>
</dbReference>
<dbReference type="InterPro" id="IPR036188">
    <property type="entry name" value="FAD/NAD-bd_sf"/>
</dbReference>
<dbReference type="PANTHER" id="PTHR43476">
    <property type="entry name" value="3-(3-HYDROXY-PHENYL)PROPIONATE/3-HYDROXYCINNAMIC ACID HYDROXYLASE"/>
    <property type="match status" value="1"/>
</dbReference>
<dbReference type="GO" id="GO:0016491">
    <property type="term" value="F:oxidoreductase activity"/>
    <property type="evidence" value="ECO:0007669"/>
    <property type="project" value="UniProtKB-KW"/>
</dbReference>
<dbReference type="Pfam" id="PF01494">
    <property type="entry name" value="FAD_binding_3"/>
    <property type="match status" value="1"/>
</dbReference>
<evidence type="ECO:0000313" key="4">
    <source>
        <dbReference type="Proteomes" id="UP000193006"/>
    </source>
</evidence>
<dbReference type="SUPFAM" id="SSF51905">
    <property type="entry name" value="FAD/NAD(P)-binding domain"/>
    <property type="match status" value="1"/>
</dbReference>
<sequence>MHLDTDVCIVGGGPAGVLLGYLLAQKGISTIVLERSNGGKREFRGEHISAETEKLLKEHLLFEKIEAKGILRMNKVEYFDHGQIVRTIVPKLGEEHVGIHVPQSHLLSAVVKESKGFDNYQLFLNTAVTDLIQDEKGTYRGVKAKKNGEELTIYCSIIVGADGRFSTVRKLANISTNHLSHGYDVLWAKIPTPSNWEATTRMLLVDGHQLALFTQTGGFIQIGWNIKEGSFPELKKQPLEPLLEPLVNNFPELNKAVSRHLQSWKNFVCLKVESSRSETWVKDGLVIIGDAAHTMTPTGAIGINCAMKDAHVLAPILLDAIAKKETSAKWLKRFERVRRAEIEIQQSKQIENELSFIKQFAQTSGF</sequence>